<dbReference type="Gene3D" id="4.10.220.110">
    <property type="match status" value="1"/>
</dbReference>
<dbReference type="Pfam" id="PF10106">
    <property type="entry name" value="DUF2345"/>
    <property type="match status" value="1"/>
</dbReference>
<evidence type="ECO:0000259" key="3">
    <source>
        <dbReference type="Pfam" id="PF04717"/>
    </source>
</evidence>
<dbReference type="NCBIfam" id="TIGR03361">
    <property type="entry name" value="VI_Rhs_Vgr"/>
    <property type="match status" value="1"/>
</dbReference>
<evidence type="ECO:0000259" key="5">
    <source>
        <dbReference type="Pfam" id="PF13296"/>
    </source>
</evidence>
<evidence type="ECO:0000313" key="7">
    <source>
        <dbReference type="Proteomes" id="UP000540929"/>
    </source>
</evidence>
<dbReference type="RefSeq" id="WP_179742740.1">
    <property type="nucleotide sequence ID" value="NZ_JACCAS010000001.1"/>
</dbReference>
<feature type="domain" description="DUF2345" evidence="4">
    <location>
        <begin position="605"/>
        <end position="751"/>
    </location>
</feature>
<dbReference type="Gene3D" id="2.30.110.50">
    <property type="match status" value="1"/>
</dbReference>
<dbReference type="Gene3D" id="2.40.50.230">
    <property type="entry name" value="Gp5 N-terminal domain"/>
    <property type="match status" value="1"/>
</dbReference>
<dbReference type="Gene3D" id="3.55.50.10">
    <property type="entry name" value="Baseplate protein-like domains"/>
    <property type="match status" value="1"/>
</dbReference>
<proteinExistence type="inferred from homology"/>
<dbReference type="AlphaFoldDB" id="A0A7Y9WHU7"/>
<sequence length="778" mass="85200">MGSLVLPKQAYTLKLAPQPAPFSVLKFAGHDALSQLYRYEIEFTSPVADIPMDQMLGRPARFIVEPVDPNAVYLQKMVGEHAATFSELPAAHTVHGIVTQFDQFGTSVDETHYRLVIEPRAADLARAVTSRLFQKQSVQEIIADALRHSGFRESVDFRFSLRAQYRRHDYITQFHETTLAFIQRIAADEGIWFRFEQAKGHEVIVFGDDLDAYARRQRVVPLRRDAGLESVGAESIKSLERHMRRVPEAVQLNDYNHRQAGVPLLVEQNAAKHDQTTNAVECLWGEHYETPEEGQRLARLRHEAHLAQQITYAGKGNAFGLEAGEVLGLDSSPMDAPYGLLVISVASRGGRSDAYSNTFTAIPSDRVWRTAVVPEKRPVIHGVLPARITSPGDYPRAYLTEEGWYVIRLPFDLDAWSPGGTSRPVRLAKPYSGDNYGHHFPLIDGAEVAIIFTAGDPDRPVIVGAMHDSLHPDLVNNLNHTRNLIRTVAQNELRMEDKQGSEHIHLTTPFQSSELNLGHMVDAQRKERGQGAELRTEEHVAIRGGRGILISADAQPAANGKQLDMQATQTLLEQALEQMETLADAAQAAQAIAAEYAKQKALLHDKLADLKQAVILLAAPAGMGLVSGSHLQVSAGQNLIATAGGSVDIGVVKRFTVAAGDAISLFAAKFGMKLFAAKGMVDIQAQSDAMNLAALQDLSIISTDGKLILSAGKEVWIGAGGSYIRITPQGIENGTPGDILEKCAAWDKQGANSMRIKPSFPPPKDLRPGQKGFFSFSQ</sequence>
<gene>
    <name evidence="6" type="ORF">GGD40_000596</name>
</gene>
<feature type="domain" description="Gp5/Type VI secretion system Vgr protein OB-fold" evidence="3">
    <location>
        <begin position="413"/>
        <end position="467"/>
    </location>
</feature>
<evidence type="ECO:0000259" key="4">
    <source>
        <dbReference type="Pfam" id="PF10106"/>
    </source>
</evidence>
<feature type="coiled-coil region" evidence="2">
    <location>
        <begin position="565"/>
        <end position="613"/>
    </location>
</feature>
<name>A0A7Y9WHU7_9BURK</name>
<dbReference type="InterPro" id="IPR018769">
    <property type="entry name" value="VgrG2_DUF2345"/>
</dbReference>
<dbReference type="Pfam" id="PF04717">
    <property type="entry name" value="Phage_base_V"/>
    <property type="match status" value="1"/>
</dbReference>
<dbReference type="Pfam" id="PF13296">
    <property type="entry name" value="T6SS_Vgr"/>
    <property type="match status" value="1"/>
</dbReference>
<dbReference type="EMBL" id="JACCAS010000001">
    <property type="protein sequence ID" value="NYH21117.1"/>
    <property type="molecule type" value="Genomic_DNA"/>
</dbReference>
<evidence type="ECO:0000256" key="1">
    <source>
        <dbReference type="ARBA" id="ARBA00005558"/>
    </source>
</evidence>
<dbReference type="SUPFAM" id="SSF69255">
    <property type="entry name" value="gp5 N-terminal domain-like"/>
    <property type="match status" value="1"/>
</dbReference>
<evidence type="ECO:0000313" key="6">
    <source>
        <dbReference type="EMBL" id="NYH21117.1"/>
    </source>
</evidence>
<reference evidence="6 7" key="1">
    <citation type="submission" date="2020-07" db="EMBL/GenBank/DDBJ databases">
        <title>Exploring microbial biodiversity for novel pathways involved in the catabolism of aromatic compounds derived from lignin.</title>
        <authorList>
            <person name="Elkins J."/>
        </authorList>
    </citation>
    <scope>NUCLEOTIDE SEQUENCE [LARGE SCALE GENOMIC DNA]</scope>
    <source>
        <strain evidence="6 7">H2C3C</strain>
    </source>
</reference>
<dbReference type="InterPro" id="IPR006531">
    <property type="entry name" value="Gp5/Vgr_OB"/>
</dbReference>
<dbReference type="InterPro" id="IPR028244">
    <property type="entry name" value="T6SS_Rhs_Vgr_dom"/>
</dbReference>
<dbReference type="InterPro" id="IPR017847">
    <property type="entry name" value="T6SS_RhsGE_Vgr_subset"/>
</dbReference>
<keyword evidence="2" id="KW-0175">Coiled coil</keyword>
<dbReference type="InterPro" id="IPR006533">
    <property type="entry name" value="T6SS_Vgr_RhsGE"/>
</dbReference>
<comment type="caution">
    <text evidence="6">The sequence shown here is derived from an EMBL/GenBank/DDBJ whole genome shotgun (WGS) entry which is preliminary data.</text>
</comment>
<protein>
    <submittedName>
        <fullName evidence="6">Type VI secretion system secreted protein VgrG</fullName>
    </submittedName>
</protein>
<feature type="domain" description="Putative type VI secretion system Rhs element associated Vgr" evidence="5">
    <location>
        <begin position="486"/>
        <end position="586"/>
    </location>
</feature>
<keyword evidence="7" id="KW-1185">Reference proteome</keyword>
<dbReference type="Pfam" id="PF05954">
    <property type="entry name" value="Phage_GPD"/>
    <property type="match status" value="1"/>
</dbReference>
<dbReference type="SUPFAM" id="SSF69279">
    <property type="entry name" value="Phage tail proteins"/>
    <property type="match status" value="2"/>
</dbReference>
<dbReference type="Proteomes" id="UP000540929">
    <property type="component" value="Unassembled WGS sequence"/>
</dbReference>
<dbReference type="NCBIfam" id="TIGR01646">
    <property type="entry name" value="vgr_GE"/>
    <property type="match status" value="1"/>
</dbReference>
<organism evidence="6 7">
    <name type="scientific">Paraburkholderia bryophila</name>
    <dbReference type="NCBI Taxonomy" id="420952"/>
    <lineage>
        <taxon>Bacteria</taxon>
        <taxon>Pseudomonadati</taxon>
        <taxon>Pseudomonadota</taxon>
        <taxon>Betaproteobacteria</taxon>
        <taxon>Burkholderiales</taxon>
        <taxon>Burkholderiaceae</taxon>
        <taxon>Paraburkholderia</taxon>
    </lineage>
</organism>
<comment type="similarity">
    <text evidence="1">Belongs to the VgrG protein family.</text>
</comment>
<evidence type="ECO:0000256" key="2">
    <source>
        <dbReference type="SAM" id="Coils"/>
    </source>
</evidence>
<accession>A0A7Y9WHU7</accession>
<dbReference type="InterPro" id="IPR037026">
    <property type="entry name" value="Vgr_OB-fold_dom_sf"/>
</dbReference>